<comment type="caution">
    <text evidence="9">The sequence shown here is derived from an EMBL/GenBank/DDBJ whole genome shotgun (WGS) entry which is preliminary data.</text>
</comment>
<comment type="catalytic activity">
    <reaction evidence="7">
        <text>fluoride(in) = fluoride(out)</text>
        <dbReference type="Rhea" id="RHEA:76159"/>
        <dbReference type="ChEBI" id="CHEBI:17051"/>
    </reaction>
    <physiologicalReaction direction="left-to-right" evidence="7">
        <dbReference type="Rhea" id="RHEA:76160"/>
    </physiologicalReaction>
</comment>
<dbReference type="Proteomes" id="UP000355283">
    <property type="component" value="Unassembled WGS sequence"/>
</dbReference>
<name>A0A4D9CW83_9STRA</name>
<evidence type="ECO:0000313" key="10">
    <source>
        <dbReference type="Proteomes" id="UP000355283"/>
    </source>
</evidence>
<sequence>MGPKQGVERETESGHIHPEGVEREDGSLTTFSTYSLDTIHMLQAGKFGKALAFVLVNNAGCLAATALALRLGGGGTGEGWGEGWG</sequence>
<keyword evidence="10" id="KW-1185">Reference proteome</keyword>
<proteinExistence type="inferred from homology"/>
<comment type="subcellular location">
    <subcellularLocation>
        <location evidence="1">Cell membrane</location>
        <topology evidence="1">Multi-pass membrane protein</topology>
    </subcellularLocation>
</comment>
<evidence type="ECO:0000256" key="5">
    <source>
        <dbReference type="ARBA" id="ARBA00023136"/>
    </source>
</evidence>
<keyword evidence="3" id="KW-0812">Transmembrane</keyword>
<gene>
    <name evidence="9" type="ORF">NSK_005861</name>
</gene>
<keyword evidence="5" id="KW-0472">Membrane</keyword>
<keyword evidence="4" id="KW-1133">Transmembrane helix</keyword>
<protein>
    <submittedName>
        <fullName evidence="9">Uncharacterized protein</fullName>
    </submittedName>
</protein>
<dbReference type="InterPro" id="IPR003691">
    <property type="entry name" value="FluC"/>
</dbReference>
<accession>A0A4D9CW83</accession>
<dbReference type="AlphaFoldDB" id="A0A4D9CW83"/>
<dbReference type="OrthoDB" id="45404at2759"/>
<dbReference type="GO" id="GO:0005886">
    <property type="term" value="C:plasma membrane"/>
    <property type="evidence" value="ECO:0007669"/>
    <property type="project" value="UniProtKB-SubCell"/>
</dbReference>
<evidence type="ECO:0000313" key="9">
    <source>
        <dbReference type="EMBL" id="TFJ82854.1"/>
    </source>
</evidence>
<evidence type="ECO:0000256" key="4">
    <source>
        <dbReference type="ARBA" id="ARBA00022989"/>
    </source>
</evidence>
<dbReference type="EMBL" id="SDOX01000093">
    <property type="protein sequence ID" value="TFJ82854.1"/>
    <property type="molecule type" value="Genomic_DNA"/>
</dbReference>
<comment type="similarity">
    <text evidence="6">Belongs to the fluoride channel Fluc/FEX (TC 1.A.43) family.</text>
</comment>
<dbReference type="Pfam" id="PF02537">
    <property type="entry name" value="CRCB"/>
    <property type="match status" value="1"/>
</dbReference>
<feature type="region of interest" description="Disordered" evidence="8">
    <location>
        <begin position="1"/>
        <end position="25"/>
    </location>
</feature>
<evidence type="ECO:0000256" key="2">
    <source>
        <dbReference type="ARBA" id="ARBA00022475"/>
    </source>
</evidence>
<keyword evidence="2" id="KW-1003">Cell membrane</keyword>
<evidence type="ECO:0000256" key="8">
    <source>
        <dbReference type="SAM" id="MobiDB-lite"/>
    </source>
</evidence>
<evidence type="ECO:0000256" key="6">
    <source>
        <dbReference type="ARBA" id="ARBA00035120"/>
    </source>
</evidence>
<organism evidence="9 10">
    <name type="scientific">Nannochloropsis salina CCMP1776</name>
    <dbReference type="NCBI Taxonomy" id="1027361"/>
    <lineage>
        <taxon>Eukaryota</taxon>
        <taxon>Sar</taxon>
        <taxon>Stramenopiles</taxon>
        <taxon>Ochrophyta</taxon>
        <taxon>Eustigmatophyceae</taxon>
        <taxon>Eustigmatales</taxon>
        <taxon>Monodopsidaceae</taxon>
        <taxon>Microchloropsis</taxon>
        <taxon>Microchloropsis salina</taxon>
    </lineage>
</organism>
<evidence type="ECO:0000256" key="1">
    <source>
        <dbReference type="ARBA" id="ARBA00004651"/>
    </source>
</evidence>
<evidence type="ECO:0000256" key="3">
    <source>
        <dbReference type="ARBA" id="ARBA00022692"/>
    </source>
</evidence>
<evidence type="ECO:0000256" key="7">
    <source>
        <dbReference type="ARBA" id="ARBA00035585"/>
    </source>
</evidence>
<reference evidence="9 10" key="1">
    <citation type="submission" date="2019-01" db="EMBL/GenBank/DDBJ databases">
        <title>Nuclear Genome Assembly of the Microalgal Biofuel strain Nannochloropsis salina CCMP1776.</title>
        <authorList>
            <person name="Hovde B."/>
        </authorList>
    </citation>
    <scope>NUCLEOTIDE SEQUENCE [LARGE SCALE GENOMIC DNA]</scope>
    <source>
        <strain evidence="9 10">CCMP1776</strain>
    </source>
</reference>